<accession>A0A9P6I040</accession>
<dbReference type="CDD" id="cd03443">
    <property type="entry name" value="PaaI_thioesterase"/>
    <property type="match status" value="1"/>
</dbReference>
<dbReference type="OrthoDB" id="506431at2759"/>
<protein>
    <submittedName>
        <fullName evidence="3">Thioesterase</fullName>
    </submittedName>
</protein>
<feature type="compositionally biased region" description="Pro residues" evidence="1">
    <location>
        <begin position="66"/>
        <end position="77"/>
    </location>
</feature>
<reference evidence="3" key="2">
    <citation type="submission" date="2020-11" db="EMBL/GenBank/DDBJ databases">
        <title>Whole genome sequencing of Colletotrichum sp.</title>
        <authorList>
            <person name="Li H."/>
        </authorList>
    </citation>
    <scope>NUCLEOTIDE SEQUENCE</scope>
    <source>
        <strain evidence="3">CkLH20</strain>
    </source>
</reference>
<gene>
    <name evidence="3" type="ORF">CkaCkLH20_10947</name>
</gene>
<dbReference type="Gene3D" id="3.10.129.10">
    <property type="entry name" value="Hotdog Thioesterase"/>
    <property type="match status" value="1"/>
</dbReference>
<dbReference type="GeneID" id="62166735"/>
<name>A0A9P6I040_9PEZI</name>
<proteinExistence type="predicted"/>
<dbReference type="Proteomes" id="UP000781932">
    <property type="component" value="Unassembled WGS sequence"/>
</dbReference>
<evidence type="ECO:0000313" key="4">
    <source>
        <dbReference type="Proteomes" id="UP000781932"/>
    </source>
</evidence>
<evidence type="ECO:0000256" key="1">
    <source>
        <dbReference type="SAM" id="MobiDB-lite"/>
    </source>
</evidence>
<dbReference type="InterPro" id="IPR006683">
    <property type="entry name" value="Thioestr_dom"/>
</dbReference>
<evidence type="ECO:0000313" key="3">
    <source>
        <dbReference type="EMBL" id="KAF9871536.1"/>
    </source>
</evidence>
<feature type="region of interest" description="Disordered" evidence="1">
    <location>
        <begin position="1"/>
        <end position="89"/>
    </location>
</feature>
<dbReference type="Pfam" id="PF03061">
    <property type="entry name" value="4HBT"/>
    <property type="match status" value="1"/>
</dbReference>
<feature type="compositionally biased region" description="Low complexity" evidence="1">
    <location>
        <begin position="46"/>
        <end position="65"/>
    </location>
</feature>
<comment type="caution">
    <text evidence="3">The sequence shown here is derived from an EMBL/GenBank/DDBJ whole genome shotgun (WGS) entry which is preliminary data.</text>
</comment>
<keyword evidence="4" id="KW-1185">Reference proteome</keyword>
<feature type="compositionally biased region" description="Low complexity" evidence="1">
    <location>
        <begin position="78"/>
        <end position="89"/>
    </location>
</feature>
<reference evidence="3" key="1">
    <citation type="submission" date="2020-03" db="EMBL/GenBank/DDBJ databases">
        <authorList>
            <person name="He L."/>
        </authorList>
    </citation>
    <scope>NUCLEOTIDE SEQUENCE</scope>
    <source>
        <strain evidence="3">CkLH20</strain>
    </source>
</reference>
<dbReference type="InterPro" id="IPR029069">
    <property type="entry name" value="HotDog_dom_sf"/>
</dbReference>
<dbReference type="RefSeq" id="XP_038740997.1">
    <property type="nucleotide sequence ID" value="XM_038893661.1"/>
</dbReference>
<dbReference type="AlphaFoldDB" id="A0A9P6I040"/>
<dbReference type="EMBL" id="JAATWM020000044">
    <property type="protein sequence ID" value="KAF9871536.1"/>
    <property type="molecule type" value="Genomic_DNA"/>
</dbReference>
<sequence length="385" mass="41997">MRSLSQAASLQRIAPEPNLRAPDHTVDGTMIPRTATRRLARELSSPRRALLRPLTTSRPSLLRAQQPPPPPPPPPGSIPQSQQAAASAALQNLSHLTPSQITALLTAAPGNPHQQHQQPPTKPPFLSPRVRRALWALLFFAIGYKLTDDQIASIRFFMPFLIDPEIFPNGPDEAEEAAYFRAAATAEVLQATPLLASMMPSATSTPDGRFKLRETSWEMWEPYADFPEHRKKSHLVAGSLNTPNAMGAVHVVFRHRLTGELVVAVVFGYGTTGWPGVVHGGMLSTVMDEAMGRLAALSFPANTAVTANLQMDFQVPVTPGLPYIVRVNKLVPELQKRGPDGEDKTDRKLYLHGRMEGPDGQLAVEATGLFVVPKGVEVQPLGKRF</sequence>
<feature type="domain" description="Thioesterase" evidence="2">
    <location>
        <begin position="276"/>
        <end position="325"/>
    </location>
</feature>
<organism evidence="3 4">
    <name type="scientific">Colletotrichum karsti</name>
    <dbReference type="NCBI Taxonomy" id="1095194"/>
    <lineage>
        <taxon>Eukaryota</taxon>
        <taxon>Fungi</taxon>
        <taxon>Dikarya</taxon>
        <taxon>Ascomycota</taxon>
        <taxon>Pezizomycotina</taxon>
        <taxon>Sordariomycetes</taxon>
        <taxon>Hypocreomycetidae</taxon>
        <taxon>Glomerellales</taxon>
        <taxon>Glomerellaceae</taxon>
        <taxon>Colletotrichum</taxon>
        <taxon>Colletotrichum boninense species complex</taxon>
    </lineage>
</organism>
<dbReference type="SUPFAM" id="SSF54637">
    <property type="entry name" value="Thioesterase/thiol ester dehydrase-isomerase"/>
    <property type="match status" value="1"/>
</dbReference>
<dbReference type="PANTHER" id="PTHR47260:SF1">
    <property type="entry name" value="UPF0644 PROTEIN PB2B4.06"/>
    <property type="match status" value="1"/>
</dbReference>
<dbReference type="InterPro" id="IPR052061">
    <property type="entry name" value="PTE-AB_protein"/>
</dbReference>
<dbReference type="PANTHER" id="PTHR47260">
    <property type="entry name" value="UPF0644 PROTEIN PB2B4.06"/>
    <property type="match status" value="1"/>
</dbReference>
<evidence type="ECO:0000259" key="2">
    <source>
        <dbReference type="Pfam" id="PF03061"/>
    </source>
</evidence>